<name>A0A7Z0EHP0_9MICO</name>
<dbReference type="EMBL" id="JACCFM010000001">
    <property type="protein sequence ID" value="NYJ21044.1"/>
    <property type="molecule type" value="Genomic_DNA"/>
</dbReference>
<protein>
    <submittedName>
        <fullName evidence="1">Uncharacterized protein</fullName>
    </submittedName>
</protein>
<evidence type="ECO:0000313" key="1">
    <source>
        <dbReference type="EMBL" id="NYJ21044.1"/>
    </source>
</evidence>
<gene>
    <name evidence="1" type="ORF">HNR05_002835</name>
</gene>
<dbReference type="AlphaFoldDB" id="A0A7Z0EHP0"/>
<keyword evidence="2" id="KW-1185">Reference proteome</keyword>
<dbReference type="Proteomes" id="UP000537260">
    <property type="component" value="Unassembled WGS sequence"/>
</dbReference>
<evidence type="ECO:0000313" key="2">
    <source>
        <dbReference type="Proteomes" id="UP000537260"/>
    </source>
</evidence>
<reference evidence="1 2" key="1">
    <citation type="submission" date="2020-07" db="EMBL/GenBank/DDBJ databases">
        <title>Sequencing the genomes of 1000 actinobacteria strains.</title>
        <authorList>
            <person name="Klenk H.-P."/>
        </authorList>
    </citation>
    <scope>NUCLEOTIDE SEQUENCE [LARGE SCALE GENOMIC DNA]</scope>
    <source>
        <strain evidence="1 2">LI1</strain>
    </source>
</reference>
<accession>A0A7Z0EHP0</accession>
<sequence length="118" mass="13697">MYIDGLTDLRHKAQGHFGPRATYRATYEDDPQKGENGYVKFVLYDSFVFDFGFMEPPLTALGFSLELAERTSETVLLGKDLLFIENREPDVEDAFRVVDEYCRLRLPDKFLQVYDALE</sequence>
<comment type="caution">
    <text evidence="1">The sequence shown here is derived from an EMBL/GenBank/DDBJ whole genome shotgun (WGS) entry which is preliminary data.</text>
</comment>
<proteinExistence type="predicted"/>
<organism evidence="1 2">
    <name type="scientific">Glaciibacter psychrotolerans</name>
    <dbReference type="NCBI Taxonomy" id="670054"/>
    <lineage>
        <taxon>Bacteria</taxon>
        <taxon>Bacillati</taxon>
        <taxon>Actinomycetota</taxon>
        <taxon>Actinomycetes</taxon>
        <taxon>Micrococcales</taxon>
        <taxon>Microbacteriaceae</taxon>
        <taxon>Glaciibacter</taxon>
    </lineage>
</organism>
<dbReference type="RefSeq" id="WP_179579707.1">
    <property type="nucleotide sequence ID" value="NZ_JACCFM010000001.1"/>
</dbReference>